<feature type="compositionally biased region" description="Low complexity" evidence="1">
    <location>
        <begin position="165"/>
        <end position="180"/>
    </location>
</feature>
<reference evidence="3 4" key="1">
    <citation type="journal article" date="2016" name="BMC Genomics">
        <title>Comparative genomics reveals Cyclospora cayetanensis possesses coccidia-like metabolism and invasion components but unique surface antigens.</title>
        <authorList>
            <person name="Liu S."/>
            <person name="Wang L."/>
            <person name="Zheng H."/>
            <person name="Xu Z."/>
            <person name="Roellig D.M."/>
            <person name="Li N."/>
            <person name="Frace M.A."/>
            <person name="Tang K."/>
            <person name="Arrowood M.J."/>
            <person name="Moss D.M."/>
            <person name="Zhang L."/>
            <person name="Feng Y."/>
            <person name="Xiao L."/>
        </authorList>
    </citation>
    <scope>NUCLEOTIDE SEQUENCE [LARGE SCALE GENOMIC DNA]</scope>
    <source>
        <strain evidence="3 4">CHN_HEN01</strain>
    </source>
</reference>
<protein>
    <submittedName>
        <fullName evidence="3">Uncharacterized protein</fullName>
    </submittedName>
</protein>
<dbReference type="EMBL" id="JROU02000411">
    <property type="protein sequence ID" value="OEH79364.1"/>
    <property type="molecule type" value="Genomic_DNA"/>
</dbReference>
<dbReference type="InParanoid" id="A0A1D3D7E8"/>
<proteinExistence type="predicted"/>
<dbReference type="VEuPathDB" id="ToxoDB:cyc_06039"/>
<dbReference type="VEuPathDB" id="ToxoDB:LOC34618631"/>
<dbReference type="Proteomes" id="UP000095192">
    <property type="component" value="Unassembled WGS sequence"/>
</dbReference>
<dbReference type="AlphaFoldDB" id="A0A1D3D7E8"/>
<feature type="compositionally biased region" description="Polar residues" evidence="1">
    <location>
        <begin position="24"/>
        <end position="43"/>
    </location>
</feature>
<gene>
    <name evidence="3" type="ORF">cyc_06039</name>
</gene>
<organism evidence="3 4">
    <name type="scientific">Cyclospora cayetanensis</name>
    <dbReference type="NCBI Taxonomy" id="88456"/>
    <lineage>
        <taxon>Eukaryota</taxon>
        <taxon>Sar</taxon>
        <taxon>Alveolata</taxon>
        <taxon>Apicomplexa</taxon>
        <taxon>Conoidasida</taxon>
        <taxon>Coccidia</taxon>
        <taxon>Eucoccidiorida</taxon>
        <taxon>Eimeriorina</taxon>
        <taxon>Eimeriidae</taxon>
        <taxon>Cyclospora</taxon>
    </lineage>
</organism>
<keyword evidence="4" id="KW-1185">Reference proteome</keyword>
<evidence type="ECO:0000313" key="3">
    <source>
        <dbReference type="EMBL" id="OEH79364.1"/>
    </source>
</evidence>
<evidence type="ECO:0000256" key="2">
    <source>
        <dbReference type="SAM" id="SignalP"/>
    </source>
</evidence>
<keyword evidence="2" id="KW-0732">Signal</keyword>
<feature type="signal peptide" evidence="2">
    <location>
        <begin position="1"/>
        <end position="22"/>
    </location>
</feature>
<feature type="chain" id="PRO_5008914218" evidence="2">
    <location>
        <begin position="23"/>
        <end position="245"/>
    </location>
</feature>
<accession>A0A1D3D7E8</accession>
<feature type="region of interest" description="Disordered" evidence="1">
    <location>
        <begin position="24"/>
        <end position="48"/>
    </location>
</feature>
<evidence type="ECO:0000313" key="4">
    <source>
        <dbReference type="Proteomes" id="UP000095192"/>
    </source>
</evidence>
<evidence type="ECO:0000256" key="1">
    <source>
        <dbReference type="SAM" id="MobiDB-lite"/>
    </source>
</evidence>
<sequence>MLAGRCIMMTLRFLTLSPPLYSTDSPVPTVSPKTVQTADSGGSDTALAEPQAPKELQEYCLGTSGEPFLPILFEESGGVAECVPPDELLLFEEDALREIACHVEAKLVHALTCMGTRARGKRCRLGFVAEQEPSESTPKSPEVLAAGFSGSETQEEAFIQSRANAPGAEAGSSSPASESPTTLGAKNTLERDLGVKIPRAAEADPERSGVVVGLEDLVVTYGPSPSLMRHQCCFHQGPDSRPPFR</sequence>
<comment type="caution">
    <text evidence="3">The sequence shown here is derived from an EMBL/GenBank/DDBJ whole genome shotgun (WGS) entry which is preliminary data.</text>
</comment>
<feature type="region of interest" description="Disordered" evidence="1">
    <location>
        <begin position="164"/>
        <end position="190"/>
    </location>
</feature>
<name>A0A1D3D7E8_9EIME</name>